<dbReference type="AlphaFoldDB" id="A0A7W9UXJ8"/>
<dbReference type="Gene3D" id="3.40.630.30">
    <property type="match status" value="1"/>
</dbReference>
<dbReference type="InterPro" id="IPR016181">
    <property type="entry name" value="Acyl_CoA_acyltransferase"/>
</dbReference>
<dbReference type="Proteomes" id="UP000588098">
    <property type="component" value="Unassembled WGS sequence"/>
</dbReference>
<organism evidence="2 3">
    <name type="scientific">Streptomyces zagrosensis</name>
    <dbReference type="NCBI Taxonomy" id="1042984"/>
    <lineage>
        <taxon>Bacteria</taxon>
        <taxon>Bacillati</taxon>
        <taxon>Actinomycetota</taxon>
        <taxon>Actinomycetes</taxon>
        <taxon>Kitasatosporales</taxon>
        <taxon>Streptomycetaceae</taxon>
        <taxon>Streptomyces</taxon>
    </lineage>
</organism>
<dbReference type="InterPro" id="IPR000182">
    <property type="entry name" value="GNAT_dom"/>
</dbReference>
<keyword evidence="3" id="KW-1185">Reference proteome</keyword>
<dbReference type="Pfam" id="PF13302">
    <property type="entry name" value="Acetyltransf_3"/>
    <property type="match status" value="1"/>
</dbReference>
<dbReference type="PANTHER" id="PTHR43328">
    <property type="entry name" value="ACETYLTRANSFERASE-RELATED"/>
    <property type="match status" value="1"/>
</dbReference>
<evidence type="ECO:0000313" key="3">
    <source>
        <dbReference type="Proteomes" id="UP000588098"/>
    </source>
</evidence>
<proteinExistence type="predicted"/>
<dbReference type="EMBL" id="JACHJL010000003">
    <property type="protein sequence ID" value="MBB5934396.1"/>
    <property type="molecule type" value="Genomic_DNA"/>
</dbReference>
<dbReference type="GO" id="GO:0016747">
    <property type="term" value="F:acyltransferase activity, transferring groups other than amino-acyl groups"/>
    <property type="evidence" value="ECO:0007669"/>
    <property type="project" value="InterPro"/>
</dbReference>
<accession>A0A7W9UXJ8</accession>
<evidence type="ECO:0000313" key="2">
    <source>
        <dbReference type="EMBL" id="MBB5934396.1"/>
    </source>
</evidence>
<feature type="domain" description="N-acetyltransferase" evidence="1">
    <location>
        <begin position="23"/>
        <end position="172"/>
    </location>
</feature>
<protein>
    <submittedName>
        <fullName evidence="2">RimJ/RimL family protein N-acetyltransferase</fullName>
    </submittedName>
</protein>
<gene>
    <name evidence="2" type="ORF">FHS42_001443</name>
</gene>
<dbReference type="SUPFAM" id="SSF55729">
    <property type="entry name" value="Acyl-CoA N-acyltransferases (Nat)"/>
    <property type="match status" value="1"/>
</dbReference>
<sequence>MTSEDTSPAGAPGDGVVTRAKEVRLRPVERDDLEVFFAYEQDQEAARRAVFKPRERERFMTHWENRVLGDPTGIIQTVIVDGENAGNIVSWEDGGHRLVGYWFGRSFWGRGIGTRALTQFLDLVPTRPLYADPFESNVASVRLLERCGFHRIAQPDSTHHLEPGQLLLMLER</sequence>
<comment type="caution">
    <text evidence="2">The sequence shown here is derived from an EMBL/GenBank/DDBJ whole genome shotgun (WGS) entry which is preliminary data.</text>
</comment>
<dbReference type="PROSITE" id="PS51186">
    <property type="entry name" value="GNAT"/>
    <property type="match status" value="1"/>
</dbReference>
<dbReference type="PANTHER" id="PTHR43328:SF1">
    <property type="entry name" value="N-ACETYLTRANSFERASE DOMAIN-CONTAINING PROTEIN"/>
    <property type="match status" value="1"/>
</dbReference>
<name>A0A7W9UXJ8_9ACTN</name>
<evidence type="ECO:0000259" key="1">
    <source>
        <dbReference type="PROSITE" id="PS51186"/>
    </source>
</evidence>
<reference evidence="2 3" key="1">
    <citation type="submission" date="2020-08" db="EMBL/GenBank/DDBJ databases">
        <title>Genomic Encyclopedia of Type Strains, Phase III (KMG-III): the genomes of soil and plant-associated and newly described type strains.</title>
        <authorList>
            <person name="Whitman W."/>
        </authorList>
    </citation>
    <scope>NUCLEOTIDE SEQUENCE [LARGE SCALE GENOMIC DNA]</scope>
    <source>
        <strain evidence="2 3">CECT 8305</strain>
    </source>
</reference>
<keyword evidence="2" id="KW-0808">Transferase</keyword>
<dbReference type="RefSeq" id="WP_184569890.1">
    <property type="nucleotide sequence ID" value="NZ_JACHJL010000003.1"/>
</dbReference>